<dbReference type="Gene3D" id="3.40.1260.20">
    <property type="entry name" value="Ribonuclease E, catalytic domain"/>
    <property type="match status" value="1"/>
</dbReference>
<dbReference type="CDD" id="cd04453">
    <property type="entry name" value="S1_RNase_E"/>
    <property type="match status" value="1"/>
</dbReference>
<dbReference type="SMART" id="SM00316">
    <property type="entry name" value="S1"/>
    <property type="match status" value="1"/>
</dbReference>
<dbReference type="PROSITE" id="PS50126">
    <property type="entry name" value="S1"/>
    <property type="match status" value="1"/>
</dbReference>
<keyword evidence="13" id="KW-0378">Hydrolase</keyword>
<gene>
    <name evidence="19" type="ORF">D5R97_00835</name>
</gene>
<evidence type="ECO:0000256" key="10">
    <source>
        <dbReference type="ARBA" id="ARBA00022723"/>
    </source>
</evidence>
<evidence type="ECO:0000256" key="16">
    <source>
        <dbReference type="PROSITE-ProRule" id="PRU00117"/>
    </source>
</evidence>
<dbReference type="InterPro" id="IPR004087">
    <property type="entry name" value="KH_dom"/>
</dbReference>
<dbReference type="PANTHER" id="PTHR30001:SF0">
    <property type="entry name" value="RIBONUCLEASE G"/>
    <property type="match status" value="1"/>
</dbReference>
<evidence type="ECO:0000256" key="13">
    <source>
        <dbReference type="ARBA" id="ARBA00022801"/>
    </source>
</evidence>
<dbReference type="PROSITE" id="PS50926">
    <property type="entry name" value="TRAM"/>
    <property type="match status" value="1"/>
</dbReference>
<dbReference type="InterPro" id="IPR012340">
    <property type="entry name" value="NA-bd_OB-fold"/>
</dbReference>
<dbReference type="Pfam" id="PF10150">
    <property type="entry name" value="RNase_E_G"/>
    <property type="match status" value="1"/>
</dbReference>
<evidence type="ECO:0000256" key="11">
    <source>
        <dbReference type="ARBA" id="ARBA00022730"/>
    </source>
</evidence>
<name>A0A424YIL2_9FIRM</name>
<dbReference type="GO" id="GO:0016787">
    <property type="term" value="F:hydrolase activity"/>
    <property type="evidence" value="ECO:0007669"/>
    <property type="project" value="UniProtKB-KW"/>
</dbReference>
<dbReference type="GO" id="GO:0008033">
    <property type="term" value="P:tRNA processing"/>
    <property type="evidence" value="ECO:0007669"/>
    <property type="project" value="UniProtKB-KW"/>
</dbReference>
<evidence type="ECO:0000256" key="9">
    <source>
        <dbReference type="ARBA" id="ARBA00022722"/>
    </source>
</evidence>
<dbReference type="Gene3D" id="2.40.50.140">
    <property type="entry name" value="Nucleic acid-binding proteins"/>
    <property type="match status" value="2"/>
</dbReference>
<keyword evidence="11" id="KW-0699">rRNA-binding</keyword>
<feature type="domain" description="S1 motif" evidence="17">
    <location>
        <begin position="39"/>
        <end position="120"/>
    </location>
</feature>
<evidence type="ECO:0000256" key="15">
    <source>
        <dbReference type="ARBA" id="ARBA00022884"/>
    </source>
</evidence>
<evidence type="ECO:0000313" key="19">
    <source>
        <dbReference type="EMBL" id="RQD78190.1"/>
    </source>
</evidence>
<proteinExistence type="inferred from homology"/>
<keyword evidence="10" id="KW-0479">Metal-binding</keyword>
<keyword evidence="5" id="KW-0963">Cytoplasm</keyword>
<reference evidence="19 20" key="1">
    <citation type="submission" date="2018-08" db="EMBL/GenBank/DDBJ databases">
        <title>The metabolism and importance of syntrophic acetate oxidation coupled to methane or sulfide production in haloalkaline environments.</title>
        <authorList>
            <person name="Timmers P.H.A."/>
            <person name="Vavourakis C.D."/>
            <person name="Sorokin D.Y."/>
            <person name="Sinninghe Damste J.S."/>
            <person name="Muyzer G."/>
            <person name="Stams A.J.M."/>
            <person name="Plugge C.M."/>
        </authorList>
    </citation>
    <scope>NUCLEOTIDE SEQUENCE [LARGE SCALE GENOMIC DNA]</scope>
    <source>
        <strain evidence="19">MSAO_Bac1</strain>
    </source>
</reference>
<evidence type="ECO:0000256" key="5">
    <source>
        <dbReference type="ARBA" id="ARBA00022490"/>
    </source>
</evidence>
<dbReference type="EMBL" id="QZAA01000033">
    <property type="protein sequence ID" value="RQD78190.1"/>
    <property type="molecule type" value="Genomic_DNA"/>
</dbReference>
<evidence type="ECO:0000256" key="7">
    <source>
        <dbReference type="ARBA" id="ARBA00022555"/>
    </source>
</evidence>
<accession>A0A424YIL2</accession>
<evidence type="ECO:0000259" key="17">
    <source>
        <dbReference type="PROSITE" id="PS50126"/>
    </source>
</evidence>
<evidence type="ECO:0000259" key="18">
    <source>
        <dbReference type="PROSITE" id="PS50926"/>
    </source>
</evidence>
<keyword evidence="8" id="KW-0819">tRNA processing</keyword>
<organism evidence="19 20">
    <name type="scientific">Candidatus Syntrophonatronum acetioxidans</name>
    <dbReference type="NCBI Taxonomy" id="1795816"/>
    <lineage>
        <taxon>Bacteria</taxon>
        <taxon>Bacillati</taxon>
        <taxon>Bacillota</taxon>
        <taxon>Clostridia</taxon>
        <taxon>Eubacteriales</taxon>
        <taxon>Syntrophomonadaceae</taxon>
        <taxon>Candidatus Syntrophonatronum</taxon>
    </lineage>
</organism>
<dbReference type="Pfam" id="PF01938">
    <property type="entry name" value="TRAM"/>
    <property type="match status" value="1"/>
</dbReference>
<comment type="cofactor">
    <cofactor evidence="1">
        <name>Mg(2+)</name>
        <dbReference type="ChEBI" id="CHEBI:18420"/>
    </cofactor>
</comment>
<dbReference type="InterPro" id="IPR003029">
    <property type="entry name" value="S1_domain"/>
</dbReference>
<dbReference type="InterPro" id="IPR004659">
    <property type="entry name" value="RNase_E/G"/>
</dbReference>
<dbReference type="PANTHER" id="PTHR30001">
    <property type="entry name" value="RIBONUCLEASE"/>
    <property type="match status" value="1"/>
</dbReference>
<dbReference type="InterPro" id="IPR002792">
    <property type="entry name" value="TRAM_dom"/>
</dbReference>
<dbReference type="SMART" id="SM00322">
    <property type="entry name" value="KH"/>
    <property type="match status" value="1"/>
</dbReference>
<keyword evidence="6" id="KW-0698">rRNA processing</keyword>
<protein>
    <recommendedName>
        <fullName evidence="4">Ribonuclease G</fullName>
    </recommendedName>
</protein>
<feature type="domain" description="TRAM" evidence="18">
    <location>
        <begin position="499"/>
        <end position="561"/>
    </location>
</feature>
<keyword evidence="7" id="KW-0820">tRNA-binding</keyword>
<dbReference type="GO" id="GO:0019843">
    <property type="term" value="F:rRNA binding"/>
    <property type="evidence" value="ECO:0007669"/>
    <property type="project" value="UniProtKB-KW"/>
</dbReference>
<dbReference type="GO" id="GO:0004519">
    <property type="term" value="F:endonuclease activity"/>
    <property type="evidence" value="ECO:0007669"/>
    <property type="project" value="UniProtKB-KW"/>
</dbReference>
<evidence type="ECO:0000256" key="14">
    <source>
        <dbReference type="ARBA" id="ARBA00022842"/>
    </source>
</evidence>
<comment type="caution">
    <text evidence="19">The sequence shown here is derived from an EMBL/GenBank/DDBJ whole genome shotgun (WGS) entry which is preliminary data.</text>
</comment>
<evidence type="ECO:0000256" key="12">
    <source>
        <dbReference type="ARBA" id="ARBA00022759"/>
    </source>
</evidence>
<dbReference type="InterPro" id="IPR036612">
    <property type="entry name" value="KH_dom_type_1_sf"/>
</dbReference>
<sequence length="562" mass="64101">MNKKIIVNCNNRETRVAVLEEGEMVELYIERPIHQRVVGNIYYGVVANVLPGMQAAFVDIGMERNAFLYVDDVILPEKAEESRENVKKKAIEELLKEGDRLLVQVVKEPFGTKGARVTCQITLPGRFLVLMPNVSYVGISRRIGDSEERQRLKNLVDSVKTENMGLIARTVAEGVGLECLRKDMEFLTKMWKKIQNRIKSKEAPMLVHQDVNLIYRIVRDLFTENIDQFLIDARYEYEKVLETLEYVSPSLVNKVFYYRGEKAIFDKYNLENELEKALKRNVWLECGGYLVFDQTEALTVIDVNTGKYIGSKNLEDTVFKTNKEAAREIPRQLRLRDIGGIIIIDFIDMNNPEHEKKILKILEENLSKDRTKAHILGITNLGLVEMTRKKVRQGLDAVLMQPCSYCEGRGKVLSVEFMSSKIERILKKMLMNEEGEAILLEVNQNVAALLIGSNGSNLRKIEEETNKTVYIRGSESMHLEKFKILMVGEEREVSRAASPVNPGQVCRVKIEEPHLSNPYDGIARVQGFVIDVQAGGAYVGENVEVEITEVAKTYARARLLRH</sequence>
<dbReference type="InterPro" id="IPR048583">
    <property type="entry name" value="RNase_E_G_thioredoxin-like"/>
</dbReference>
<evidence type="ECO:0000256" key="3">
    <source>
        <dbReference type="ARBA" id="ARBA00005663"/>
    </source>
</evidence>
<dbReference type="GO" id="GO:0004540">
    <property type="term" value="F:RNA nuclease activity"/>
    <property type="evidence" value="ECO:0007669"/>
    <property type="project" value="InterPro"/>
</dbReference>
<dbReference type="AlphaFoldDB" id="A0A424YIL2"/>
<evidence type="ECO:0000256" key="6">
    <source>
        <dbReference type="ARBA" id="ARBA00022552"/>
    </source>
</evidence>
<comment type="subcellular location">
    <subcellularLocation>
        <location evidence="2">Cytoplasm</location>
    </subcellularLocation>
</comment>
<keyword evidence="9" id="KW-0540">Nuclease</keyword>
<evidence type="ECO:0000256" key="4">
    <source>
        <dbReference type="ARBA" id="ARBA00017719"/>
    </source>
</evidence>
<evidence type="ECO:0000313" key="20">
    <source>
        <dbReference type="Proteomes" id="UP000285138"/>
    </source>
</evidence>
<dbReference type="GO" id="GO:0006364">
    <property type="term" value="P:rRNA processing"/>
    <property type="evidence" value="ECO:0007669"/>
    <property type="project" value="UniProtKB-KW"/>
</dbReference>
<comment type="similarity">
    <text evidence="3">Belongs to the RNase E/G family. RNase G subfamily.</text>
</comment>
<dbReference type="InterPro" id="IPR019307">
    <property type="entry name" value="RNA-bd_AU-1/RNase_E/G"/>
</dbReference>
<evidence type="ECO:0000256" key="1">
    <source>
        <dbReference type="ARBA" id="ARBA00001946"/>
    </source>
</evidence>
<dbReference type="GO" id="GO:0000049">
    <property type="term" value="F:tRNA binding"/>
    <property type="evidence" value="ECO:0007669"/>
    <property type="project" value="UniProtKB-KW"/>
</dbReference>
<evidence type="ECO:0000256" key="8">
    <source>
        <dbReference type="ARBA" id="ARBA00022694"/>
    </source>
</evidence>
<dbReference type="GO" id="GO:0005737">
    <property type="term" value="C:cytoplasm"/>
    <property type="evidence" value="ECO:0007669"/>
    <property type="project" value="UniProtKB-SubCell"/>
</dbReference>
<keyword evidence="12" id="KW-0255">Endonuclease</keyword>
<keyword evidence="14" id="KW-0460">Magnesium</keyword>
<dbReference type="SUPFAM" id="SSF50249">
    <property type="entry name" value="Nucleic acid-binding proteins"/>
    <property type="match status" value="2"/>
</dbReference>
<keyword evidence="15 16" id="KW-0694">RNA-binding</keyword>
<dbReference type="NCBIfam" id="TIGR00757">
    <property type="entry name" value="RNaseEG"/>
    <property type="match status" value="1"/>
</dbReference>
<dbReference type="Pfam" id="PF20833">
    <property type="entry name" value="RNase_E_G_Thio"/>
    <property type="match status" value="1"/>
</dbReference>
<dbReference type="PROSITE" id="PS50084">
    <property type="entry name" value="KH_TYPE_1"/>
    <property type="match status" value="1"/>
</dbReference>
<dbReference type="SUPFAM" id="SSF54791">
    <property type="entry name" value="Eukaryotic type KH-domain (KH-domain type I)"/>
    <property type="match status" value="1"/>
</dbReference>
<dbReference type="Proteomes" id="UP000285138">
    <property type="component" value="Unassembled WGS sequence"/>
</dbReference>
<evidence type="ECO:0000256" key="2">
    <source>
        <dbReference type="ARBA" id="ARBA00004496"/>
    </source>
</evidence>
<dbReference type="GO" id="GO:0046872">
    <property type="term" value="F:metal ion binding"/>
    <property type="evidence" value="ECO:0007669"/>
    <property type="project" value="UniProtKB-KW"/>
</dbReference>